<evidence type="ECO:0000256" key="1">
    <source>
        <dbReference type="SAM" id="Phobius"/>
    </source>
</evidence>
<keyword evidence="1" id="KW-1133">Transmembrane helix</keyword>
<accession>A0ABV1BXQ6</accession>
<keyword evidence="3" id="KW-1185">Reference proteome</keyword>
<proteinExistence type="predicted"/>
<keyword evidence="1" id="KW-0472">Membrane</keyword>
<evidence type="ECO:0000313" key="2">
    <source>
        <dbReference type="EMBL" id="MEQ2379654.1"/>
    </source>
</evidence>
<dbReference type="EMBL" id="JBBMER010000004">
    <property type="protein sequence ID" value="MEQ2379654.1"/>
    <property type="molecule type" value="Genomic_DNA"/>
</dbReference>
<name>A0ABV1BXQ6_9FIRM</name>
<evidence type="ECO:0008006" key="4">
    <source>
        <dbReference type="Google" id="ProtNLM"/>
    </source>
</evidence>
<evidence type="ECO:0000313" key="3">
    <source>
        <dbReference type="Proteomes" id="UP001442364"/>
    </source>
</evidence>
<dbReference type="RefSeq" id="WP_349153565.1">
    <property type="nucleotide sequence ID" value="NZ_JBBMER010000004.1"/>
</dbReference>
<feature type="transmembrane region" description="Helical" evidence="1">
    <location>
        <begin position="20"/>
        <end position="39"/>
    </location>
</feature>
<dbReference type="Proteomes" id="UP001442364">
    <property type="component" value="Unassembled WGS sequence"/>
</dbReference>
<organism evidence="2 3">
    <name type="scientific">[Lactobacillus] rogosae</name>
    <dbReference type="NCBI Taxonomy" id="706562"/>
    <lineage>
        <taxon>Bacteria</taxon>
        <taxon>Bacillati</taxon>
        <taxon>Bacillota</taxon>
        <taxon>Clostridia</taxon>
        <taxon>Lachnospirales</taxon>
        <taxon>Lachnospiraceae</taxon>
        <taxon>Lachnospira</taxon>
    </lineage>
</organism>
<protein>
    <recommendedName>
        <fullName evidence="4">DUF2140 family protein</fullName>
    </recommendedName>
</protein>
<gene>
    <name evidence="2" type="ORF">WMO14_07145</name>
</gene>
<comment type="caution">
    <text evidence="2">The sequence shown here is derived from an EMBL/GenBank/DDBJ whole genome shotgun (WGS) entry which is preliminary data.</text>
</comment>
<keyword evidence="1" id="KW-0812">Transmembrane</keyword>
<reference evidence="2 3" key="1">
    <citation type="submission" date="2024-03" db="EMBL/GenBank/DDBJ databases">
        <title>Human intestinal bacterial collection.</title>
        <authorList>
            <person name="Pauvert C."/>
            <person name="Hitch T.C.A."/>
            <person name="Clavel T."/>
        </authorList>
    </citation>
    <scope>NUCLEOTIDE SEQUENCE [LARGE SCALE GENOMIC DNA]</scope>
    <source>
        <strain evidence="2 3">CLA-AA-H255</strain>
    </source>
</reference>
<sequence length="328" mass="36617">MKERVRLMKCQNKKKNVKRAVAGIIFLSVIAIILSAYGVTQMYASPEKKALKTMLKSGELLQSTVEKYINNIDVSANNYTGKINISELIYDNADYMQGKNSAEYTITANIDNNGINVVIPELTNDTFLISKADISRYINIDADQLKPVLKAALADFVKGYEVMAMDCVNTVSETGKHTYNINIDETALVNGFNTFVDELYKDSQVLPYISLLNVYGIKKDSIKSEFATEVKDCNVVLDIEADRDNNLVKVSAVVYYNQNAVCNMVIDFDGLDNMTLYIMAEYSQAEYVNSVIQIDMQSDNVIGVSADADIHFMNHSLKFKASGNINIQ</sequence>